<dbReference type="GO" id="GO:0052621">
    <property type="term" value="F:diguanylate cyclase activity"/>
    <property type="evidence" value="ECO:0007669"/>
    <property type="project" value="TreeGrafter"/>
</dbReference>
<keyword evidence="1" id="KW-0812">Transmembrane</keyword>
<name>A0A3P3U1Q0_9BACL</name>
<dbReference type="FunFam" id="3.30.70.270:FF:000001">
    <property type="entry name" value="Diguanylate cyclase domain protein"/>
    <property type="match status" value="1"/>
</dbReference>
<organism evidence="4 5">
    <name type="scientific">Paenibacillus oralis</name>
    <dbReference type="NCBI Taxonomy" id="2490856"/>
    <lineage>
        <taxon>Bacteria</taxon>
        <taxon>Bacillati</taxon>
        <taxon>Bacillota</taxon>
        <taxon>Bacilli</taxon>
        <taxon>Bacillales</taxon>
        <taxon>Paenibacillaceae</taxon>
        <taxon>Paenibacillus</taxon>
    </lineage>
</organism>
<keyword evidence="1" id="KW-0472">Membrane</keyword>
<dbReference type="SMART" id="SM00267">
    <property type="entry name" value="GGDEF"/>
    <property type="match status" value="1"/>
</dbReference>
<keyword evidence="1" id="KW-1133">Transmembrane helix</keyword>
<feature type="transmembrane region" description="Helical" evidence="1">
    <location>
        <begin position="181"/>
        <end position="203"/>
    </location>
</feature>
<dbReference type="NCBIfam" id="TIGR00229">
    <property type="entry name" value="sensory_box"/>
    <property type="match status" value="1"/>
</dbReference>
<dbReference type="InterPro" id="IPR000014">
    <property type="entry name" value="PAS"/>
</dbReference>
<accession>A0A3P3U1Q0</accession>
<evidence type="ECO:0000256" key="1">
    <source>
        <dbReference type="SAM" id="Phobius"/>
    </source>
</evidence>
<dbReference type="PANTHER" id="PTHR45138">
    <property type="entry name" value="REGULATORY COMPONENTS OF SENSORY TRANSDUCTION SYSTEM"/>
    <property type="match status" value="1"/>
</dbReference>
<dbReference type="PANTHER" id="PTHR45138:SF9">
    <property type="entry name" value="DIGUANYLATE CYCLASE DGCM-RELATED"/>
    <property type="match status" value="1"/>
</dbReference>
<keyword evidence="5" id="KW-1185">Reference proteome</keyword>
<feature type="transmembrane region" description="Helical" evidence="1">
    <location>
        <begin position="131"/>
        <end position="150"/>
    </location>
</feature>
<feature type="domain" description="GGDEF" evidence="3">
    <location>
        <begin position="364"/>
        <end position="498"/>
    </location>
</feature>
<dbReference type="CDD" id="cd00130">
    <property type="entry name" value="PAS"/>
    <property type="match status" value="1"/>
</dbReference>
<reference evidence="4 5" key="1">
    <citation type="submission" date="2018-11" db="EMBL/GenBank/DDBJ databases">
        <title>Genome sequencing of Paenibacillus sp. KCOM 3021 (= ChDC PVNT-B20).</title>
        <authorList>
            <person name="Kook J.-K."/>
            <person name="Park S.-N."/>
            <person name="Lim Y.K."/>
        </authorList>
    </citation>
    <scope>NUCLEOTIDE SEQUENCE [LARGE SCALE GENOMIC DNA]</scope>
    <source>
        <strain evidence="4 5">KCOM 3021</strain>
    </source>
</reference>
<dbReference type="InterPro" id="IPR050469">
    <property type="entry name" value="Diguanylate_Cyclase"/>
</dbReference>
<dbReference type="Pfam" id="PF00990">
    <property type="entry name" value="GGDEF"/>
    <property type="match status" value="1"/>
</dbReference>
<dbReference type="Gene3D" id="3.30.70.270">
    <property type="match status" value="1"/>
</dbReference>
<dbReference type="Gene3D" id="3.30.450.20">
    <property type="entry name" value="PAS domain"/>
    <property type="match status" value="1"/>
</dbReference>
<proteinExistence type="predicted"/>
<evidence type="ECO:0000313" key="5">
    <source>
        <dbReference type="Proteomes" id="UP000267017"/>
    </source>
</evidence>
<feature type="transmembrane region" description="Helical" evidence="1">
    <location>
        <begin position="76"/>
        <end position="97"/>
    </location>
</feature>
<dbReference type="PROSITE" id="PS50113">
    <property type="entry name" value="PAC"/>
    <property type="match status" value="1"/>
</dbReference>
<feature type="transmembrane region" description="Helical" evidence="1">
    <location>
        <begin position="106"/>
        <end position="125"/>
    </location>
</feature>
<dbReference type="PROSITE" id="PS50887">
    <property type="entry name" value="GGDEF"/>
    <property type="match status" value="1"/>
</dbReference>
<dbReference type="InterPro" id="IPR013656">
    <property type="entry name" value="PAS_4"/>
</dbReference>
<dbReference type="InterPro" id="IPR043128">
    <property type="entry name" value="Rev_trsase/Diguanyl_cyclase"/>
</dbReference>
<dbReference type="Pfam" id="PF08448">
    <property type="entry name" value="PAS_4"/>
    <property type="match status" value="1"/>
</dbReference>
<dbReference type="EMBL" id="RRCN01000001">
    <property type="protein sequence ID" value="RRJ64014.1"/>
    <property type="molecule type" value="Genomic_DNA"/>
</dbReference>
<dbReference type="Proteomes" id="UP000267017">
    <property type="component" value="Unassembled WGS sequence"/>
</dbReference>
<dbReference type="InterPro" id="IPR029787">
    <property type="entry name" value="Nucleotide_cyclase"/>
</dbReference>
<dbReference type="NCBIfam" id="TIGR00254">
    <property type="entry name" value="GGDEF"/>
    <property type="match status" value="1"/>
</dbReference>
<dbReference type="InterPro" id="IPR000160">
    <property type="entry name" value="GGDEF_dom"/>
</dbReference>
<sequence>MSGCPAWKLCPSDQRFSLTSPSPEGYNFRHEHGLFEEMGKIKNIIVDILKNAGVLLLYTCFLFIEFRFYGHISLTIQLLAIALLIVFTYFVASPLWMKSFPRKRNFAIRLMLGIIIVLSYAWDFLRTQHSNHMFSVEIFIVPIILTLLFFSLKESVFVLLSCVVISVVNVLWHLSGINGDAIFSAVLEVGICTLLIFIMNRALKVRSRLINKQNIFVENSRALMIGIDRTGKVDLCNPAMCRLLKMKQDEVLDHFFWEVGAKVSGEAVDQIFQLLAQCKKTEQFELQVPDGQGTSTFLADTYPVNDDGLVSGVIVVLNDITERKTAEKKLYELSVTDDLTKLANRRHFERRLDEEIIRSNRYGRPLSLLLIDLDHFKNINDTYGHRIGDLVLSTIAKQLESHVRDTDVVARWGGEEFAVLMPETELEEAEKIGIRLLKAVRETPIPVPEEHGEPITMTFSAGVTTQSSDIVKEQIIESVDTALYKSKNNGRNQVTLGL</sequence>
<dbReference type="SUPFAM" id="SSF55785">
    <property type="entry name" value="PYP-like sensor domain (PAS domain)"/>
    <property type="match status" value="1"/>
</dbReference>
<dbReference type="SMART" id="SM00091">
    <property type="entry name" value="PAS"/>
    <property type="match status" value="1"/>
</dbReference>
<feature type="transmembrane region" description="Helical" evidence="1">
    <location>
        <begin position="48"/>
        <end position="70"/>
    </location>
</feature>
<comment type="caution">
    <text evidence="4">The sequence shown here is derived from an EMBL/GenBank/DDBJ whole genome shotgun (WGS) entry which is preliminary data.</text>
</comment>
<feature type="transmembrane region" description="Helical" evidence="1">
    <location>
        <begin position="157"/>
        <end position="175"/>
    </location>
</feature>
<dbReference type="InterPro" id="IPR000700">
    <property type="entry name" value="PAS-assoc_C"/>
</dbReference>
<feature type="domain" description="PAC" evidence="2">
    <location>
        <begin position="282"/>
        <end position="332"/>
    </location>
</feature>
<dbReference type="OrthoDB" id="9759607at2"/>
<dbReference type="InterPro" id="IPR035965">
    <property type="entry name" value="PAS-like_dom_sf"/>
</dbReference>
<evidence type="ECO:0000313" key="4">
    <source>
        <dbReference type="EMBL" id="RRJ64014.1"/>
    </source>
</evidence>
<evidence type="ECO:0000259" key="3">
    <source>
        <dbReference type="PROSITE" id="PS50887"/>
    </source>
</evidence>
<dbReference type="SUPFAM" id="SSF55073">
    <property type="entry name" value="Nucleotide cyclase"/>
    <property type="match status" value="1"/>
</dbReference>
<dbReference type="CDD" id="cd01949">
    <property type="entry name" value="GGDEF"/>
    <property type="match status" value="1"/>
</dbReference>
<dbReference type="AlphaFoldDB" id="A0A3P3U1Q0"/>
<protein>
    <submittedName>
        <fullName evidence="4">Diguanylate cyclase</fullName>
    </submittedName>
</protein>
<gene>
    <name evidence="4" type="ORF">EHV15_14540</name>
</gene>
<evidence type="ECO:0000259" key="2">
    <source>
        <dbReference type="PROSITE" id="PS50113"/>
    </source>
</evidence>